<keyword evidence="4" id="KW-1185">Reference proteome</keyword>
<feature type="compositionally biased region" description="Basic and acidic residues" evidence="2">
    <location>
        <begin position="369"/>
        <end position="386"/>
    </location>
</feature>
<dbReference type="PANTHER" id="PTHR15901:SF16">
    <property type="entry name" value="TESTICULAR HAPLOID EXPRESSED GENE PROTEIN"/>
    <property type="match status" value="1"/>
</dbReference>
<feature type="region of interest" description="Disordered" evidence="2">
    <location>
        <begin position="247"/>
        <end position="266"/>
    </location>
</feature>
<reference evidence="3 4" key="1">
    <citation type="submission" date="2020-02" db="EMBL/GenBank/DDBJ databases">
        <authorList>
            <person name="Ferguson B K."/>
        </authorList>
    </citation>
    <scope>NUCLEOTIDE SEQUENCE [LARGE SCALE GENOMIC DNA]</scope>
</reference>
<organism evidence="3 4">
    <name type="scientific">Trichogramma brassicae</name>
    <dbReference type="NCBI Taxonomy" id="86971"/>
    <lineage>
        <taxon>Eukaryota</taxon>
        <taxon>Metazoa</taxon>
        <taxon>Ecdysozoa</taxon>
        <taxon>Arthropoda</taxon>
        <taxon>Hexapoda</taxon>
        <taxon>Insecta</taxon>
        <taxon>Pterygota</taxon>
        <taxon>Neoptera</taxon>
        <taxon>Endopterygota</taxon>
        <taxon>Hymenoptera</taxon>
        <taxon>Apocrita</taxon>
        <taxon>Proctotrupomorpha</taxon>
        <taxon>Chalcidoidea</taxon>
        <taxon>Trichogrammatidae</taxon>
        <taxon>Trichogramma</taxon>
    </lineage>
</organism>
<feature type="region of interest" description="Disordered" evidence="2">
    <location>
        <begin position="280"/>
        <end position="424"/>
    </location>
</feature>
<feature type="compositionally biased region" description="Basic and acidic residues" evidence="2">
    <location>
        <begin position="741"/>
        <end position="793"/>
    </location>
</feature>
<feature type="compositionally biased region" description="Basic and acidic residues" evidence="2">
    <location>
        <begin position="711"/>
        <end position="731"/>
    </location>
</feature>
<dbReference type="InterPro" id="IPR006623">
    <property type="entry name" value="THEG"/>
</dbReference>
<name>A0A6H5I331_9HYME</name>
<dbReference type="PANTHER" id="PTHR15901">
    <property type="entry name" value="TESTICULAR HAPLOID EXPRESSED GENE PROTEIN"/>
    <property type="match status" value="1"/>
</dbReference>
<evidence type="ECO:0000256" key="1">
    <source>
        <dbReference type="ARBA" id="ARBA00022737"/>
    </source>
</evidence>
<evidence type="ECO:0000256" key="2">
    <source>
        <dbReference type="SAM" id="MobiDB-lite"/>
    </source>
</evidence>
<dbReference type="Pfam" id="PF14912">
    <property type="entry name" value="THEG"/>
    <property type="match status" value="2"/>
</dbReference>
<dbReference type="OrthoDB" id="25466at2759"/>
<feature type="compositionally biased region" description="Basic and acidic residues" evidence="2">
    <location>
        <begin position="296"/>
        <end position="307"/>
    </location>
</feature>
<feature type="region of interest" description="Disordered" evidence="2">
    <location>
        <begin position="590"/>
        <end position="793"/>
    </location>
</feature>
<gene>
    <name evidence="3" type="ORF">TBRA_LOCUS3743</name>
</gene>
<accession>A0A6H5I331</accession>
<dbReference type="Proteomes" id="UP000479190">
    <property type="component" value="Unassembled WGS sequence"/>
</dbReference>
<feature type="compositionally biased region" description="Low complexity" evidence="2">
    <location>
        <begin position="631"/>
        <end position="656"/>
    </location>
</feature>
<feature type="region of interest" description="Disordered" evidence="2">
    <location>
        <begin position="1"/>
        <end position="38"/>
    </location>
</feature>
<keyword evidence="1" id="KW-0677">Repeat</keyword>
<evidence type="ECO:0000313" key="3">
    <source>
        <dbReference type="EMBL" id="CAB0031780.1"/>
    </source>
</evidence>
<feature type="compositionally biased region" description="Gly residues" evidence="2">
    <location>
        <begin position="408"/>
        <end position="421"/>
    </location>
</feature>
<protein>
    <submittedName>
        <fullName evidence="3">Uncharacterized protein</fullName>
    </submittedName>
</protein>
<feature type="compositionally biased region" description="Pro residues" evidence="2">
    <location>
        <begin position="597"/>
        <end position="606"/>
    </location>
</feature>
<dbReference type="AlphaFoldDB" id="A0A6H5I331"/>
<dbReference type="EMBL" id="CADCXV010000653">
    <property type="protein sequence ID" value="CAB0031780.1"/>
    <property type="molecule type" value="Genomic_DNA"/>
</dbReference>
<feature type="compositionally biased region" description="Basic and acidic residues" evidence="2">
    <location>
        <begin position="612"/>
        <end position="623"/>
    </location>
</feature>
<evidence type="ECO:0000313" key="4">
    <source>
        <dbReference type="Proteomes" id="UP000479190"/>
    </source>
</evidence>
<dbReference type="SMART" id="SM00705">
    <property type="entry name" value="THEG"/>
    <property type="match status" value="5"/>
</dbReference>
<proteinExistence type="predicted"/>
<feature type="compositionally biased region" description="Basic and acidic residues" evidence="2">
    <location>
        <begin position="337"/>
        <end position="356"/>
    </location>
</feature>
<feature type="compositionally biased region" description="Low complexity" evidence="2">
    <location>
        <begin position="1"/>
        <end position="16"/>
    </location>
</feature>
<dbReference type="InterPro" id="IPR042401">
    <property type="entry name" value="SPMAP2-like"/>
</dbReference>
<sequence>MPPVAKSAGAAAAAAEQEAKNDVPLNPSGKIRKAAPDTSSQRVKLRNWLKTSEDWARFRAWAKINAKPKKCPEPEPIVGSQNEIFIFLKLTILTLFYLIMQDRPAVPISQLKPRIVSLARPRKAPNQHCIARAIAQAALKAKASRRLKWLAVPRIKISKGCKKLGGVKPKALEYEPTERILDLSKPKLRPSEGCREEVERCYDDEAPPLSEWMEFLALPDYRKLMCQDSDCAAEMKQKILDALKNHGRQALKEQRKRRAEERRKADELRRKLEEEARLKAEAEAQAAGGASKKAGNRCEDKSKDQKPKCVGVEEMQSPDAGGGGMCSRNQDGAMTCSRKEPVCEKKTMNPKPKEDGAPADPTCPLVRNEAGEKAEKCKEMKRRLMESAEQQQAAQGDEIGAACDRLGSGKGGKGGANGEDGSGGKKECLNLKWKKKIKSLPDPPVIDEEYREKRFWEKNAWRFEDTCNMCTEFPRTISKAALGYQATEDINRMAQPKEYPDSDCRDPYKIKEAALKACSTPDIERMAQPKEYPAADCRDPYTIPESALNAPTTPLYERLAIPKYQCEPVERYPPPRETDEYGRYLFPKPCYGRNLPPRRPLPPEPCPKCWRKKDQEEEERKENEENDEAAAADADAVSTAPSKKGAKGAAEAPAEAPADDETASSKSEDCKKEKKKVCKPIAKIAFENTIDPVLDPVGAQRQRLERKRWKQLVEEEKKRKEAEAQAAKEAEMAAEEQPDGAAKDDAKDVSKDAKEEKAGKDAKDDKGKKDDKKGEKEAKVGKDDKASKKEKKD</sequence>